<dbReference type="GeneID" id="35597873"/>
<dbReference type="AlphaFoldDB" id="A0A2D3USP2"/>
<dbReference type="STRING" id="112498.A0A2D3USP2"/>
<feature type="active site" description="Nucleophile" evidence="6">
    <location>
        <position position="344"/>
    </location>
</feature>
<feature type="transmembrane region" description="Helical" evidence="7">
    <location>
        <begin position="121"/>
        <end position="143"/>
    </location>
</feature>
<keyword evidence="3 6" id="KW-0378">Hydrolase</keyword>
<protein>
    <recommendedName>
        <fullName evidence="7">Patatin-like phospholipase domain-containing protein</fullName>
        <ecNumber evidence="7">3.1.1.-</ecNumber>
    </recommendedName>
</protein>
<dbReference type="RefSeq" id="XP_023623718.1">
    <property type="nucleotide sequence ID" value="XM_023767950.1"/>
</dbReference>
<feature type="domain" description="PNPLA" evidence="9">
    <location>
        <begin position="311"/>
        <end position="502"/>
    </location>
</feature>
<dbReference type="Proteomes" id="UP000225277">
    <property type="component" value="Unassembled WGS sequence"/>
</dbReference>
<evidence type="ECO:0000313" key="11">
    <source>
        <dbReference type="Proteomes" id="UP000225277"/>
    </source>
</evidence>
<dbReference type="GO" id="GO:0006641">
    <property type="term" value="P:triglyceride metabolic process"/>
    <property type="evidence" value="ECO:0007669"/>
    <property type="project" value="UniProtKB-ARBA"/>
</dbReference>
<feature type="region of interest" description="Disordered" evidence="8">
    <location>
        <begin position="767"/>
        <end position="797"/>
    </location>
</feature>
<keyword evidence="7" id="KW-1133">Transmembrane helix</keyword>
<evidence type="ECO:0000256" key="5">
    <source>
        <dbReference type="ARBA" id="ARBA00023098"/>
    </source>
</evidence>
<feature type="region of interest" description="Disordered" evidence="8">
    <location>
        <begin position="688"/>
        <end position="752"/>
    </location>
</feature>
<dbReference type="SUPFAM" id="SSF52151">
    <property type="entry name" value="FabD/lysophospholipase-like"/>
    <property type="match status" value="1"/>
</dbReference>
<comment type="subcellular location">
    <subcellularLocation>
        <location evidence="7">Membrane</location>
        <topology evidence="7">Single-pass membrane protein</topology>
    </subcellularLocation>
</comment>
<feature type="region of interest" description="Disordered" evidence="8">
    <location>
        <begin position="82"/>
        <end position="106"/>
    </location>
</feature>
<evidence type="ECO:0000256" key="4">
    <source>
        <dbReference type="ARBA" id="ARBA00022963"/>
    </source>
</evidence>
<evidence type="ECO:0000313" key="10">
    <source>
        <dbReference type="EMBL" id="CZT16825.1"/>
    </source>
</evidence>
<name>A0A2D3USP2_9PEZI</name>
<dbReference type="InterPro" id="IPR021771">
    <property type="entry name" value="Triacylglycerol_lipase_N"/>
</dbReference>
<keyword evidence="5 6" id="KW-0443">Lipid metabolism</keyword>
<feature type="compositionally biased region" description="Polar residues" evidence="8">
    <location>
        <begin position="698"/>
        <end position="724"/>
    </location>
</feature>
<dbReference type="Pfam" id="PF11815">
    <property type="entry name" value="DUF3336"/>
    <property type="match status" value="1"/>
</dbReference>
<evidence type="ECO:0000256" key="3">
    <source>
        <dbReference type="ARBA" id="ARBA00022801"/>
    </source>
</evidence>
<dbReference type="GO" id="GO:0004806">
    <property type="term" value="F:triacylglycerol lipase activity"/>
    <property type="evidence" value="ECO:0007669"/>
    <property type="project" value="InterPro"/>
</dbReference>
<dbReference type="GO" id="GO:0016042">
    <property type="term" value="P:lipid catabolic process"/>
    <property type="evidence" value="ECO:0007669"/>
    <property type="project" value="UniProtKB-UniRule"/>
</dbReference>
<keyword evidence="7" id="KW-0812">Transmembrane</keyword>
<dbReference type="GO" id="GO:0016020">
    <property type="term" value="C:membrane"/>
    <property type="evidence" value="ECO:0007669"/>
    <property type="project" value="UniProtKB-SubCell"/>
</dbReference>
<evidence type="ECO:0000256" key="1">
    <source>
        <dbReference type="ARBA" id="ARBA00002682"/>
    </source>
</evidence>
<dbReference type="PROSITE" id="PS51635">
    <property type="entry name" value="PNPLA"/>
    <property type="match status" value="1"/>
</dbReference>
<dbReference type="EMBL" id="FJUY01000003">
    <property type="protein sequence ID" value="CZT16825.1"/>
    <property type="molecule type" value="Genomic_DNA"/>
</dbReference>
<evidence type="ECO:0000256" key="8">
    <source>
        <dbReference type="SAM" id="MobiDB-lite"/>
    </source>
</evidence>
<keyword evidence="7" id="KW-0472">Membrane</keyword>
<dbReference type="CDD" id="cd07232">
    <property type="entry name" value="Pat_PLPL"/>
    <property type="match status" value="1"/>
</dbReference>
<feature type="active site" description="Proton acceptor" evidence="6">
    <location>
        <position position="489"/>
    </location>
</feature>
<evidence type="ECO:0000256" key="7">
    <source>
        <dbReference type="RuleBase" id="RU362055"/>
    </source>
</evidence>
<evidence type="ECO:0000256" key="2">
    <source>
        <dbReference type="ARBA" id="ARBA00006104"/>
    </source>
</evidence>
<proteinExistence type="inferred from homology"/>
<accession>A0A2D3USP2</accession>
<dbReference type="PANTHER" id="PTHR14226">
    <property type="entry name" value="NEUROPATHY TARGET ESTERASE/SWISS CHEESE D.MELANOGASTER"/>
    <property type="match status" value="1"/>
</dbReference>
<evidence type="ECO:0000259" key="9">
    <source>
        <dbReference type="PROSITE" id="PS51635"/>
    </source>
</evidence>
<evidence type="ECO:0000256" key="6">
    <source>
        <dbReference type="PROSITE-ProRule" id="PRU01161"/>
    </source>
</evidence>
<dbReference type="Pfam" id="PF01734">
    <property type="entry name" value="Patatin"/>
    <property type="match status" value="1"/>
</dbReference>
<keyword evidence="11" id="KW-1185">Reference proteome</keyword>
<sequence>MDKDKKTDGPSVNSAEAYDYRLLPDFDNDFYADDDILAFASALAAPETLTASPSEEDLSSLKRQNTEFITALNDWRPVRQRKVRRPGELASGKKRKSAGKSRRGKDETREGYTYSFAKYPLLLFVFGWISLLGVCYLFTRFYIYLYEQYVTWRGLRDKLRKELRRQDNYEDWVEAAKNLDRHLGNDDWKAEDEGSYYDWKVIRQVVRQLRRLRVQAEEDERDDDRRTGRGGRRPMDELREVLQSCVKDNFGGIQNPRLYSETYYGTKDLLQTYVNETAESLKFVFSSNQLSHAEKRQLSKHLSANFGRTALCLSGGATFAYYHVGIAKALLDAGLLPNIITGTSGGALVAALLATRSDEELKKLLVPALAFRITACHDPFRVWFMRWWRTGARFDSVDWARRCSWFCRGSLTFLEAYQRTGRILNVSCVPSDPHSPTILANYLTAPDCVIWSAVLASAAVPGILNPVVLMRKRSDGALEPYSFGHKWKDGSLRTDIPLKSLNLHFGVNFSIVAQVNPHVSLWFFSSRGTVGRPVTHRRGRGWRGGFLGSVIEQFIKLDLQKWLKVLRHLELLPRPMGQDWSEVFLQRFSGSITITPKTKVSDFPNILSDPTMPRLAAMIKAGQMAAWPKLKFISNRMTVEKIIEEAREATRPAELPFPTPLPQEKELLGSQLSEEDLVGLLEKARAGVNRPLPERQDSPSFTKRMSNFWSRTQEPTPRTSSETARPTVKELQAATPTSHTRSNSRKGSGVMDELVRQSRVFFDDFDESEADLSAVEDPELDHEDTGEDEHSENGLSI</sequence>
<comment type="function">
    <text evidence="7">Lipid hydrolase.</text>
</comment>
<dbReference type="Gene3D" id="3.40.1090.10">
    <property type="entry name" value="Cytosolic phospholipase A2 catalytic domain"/>
    <property type="match status" value="2"/>
</dbReference>
<reference evidence="10 11" key="1">
    <citation type="submission" date="2016-03" db="EMBL/GenBank/DDBJ databases">
        <authorList>
            <person name="Ploux O."/>
        </authorList>
    </citation>
    <scope>NUCLEOTIDE SEQUENCE [LARGE SCALE GENOMIC DNA]</scope>
    <source>
        <strain evidence="10 11">URUG2</strain>
    </source>
</reference>
<feature type="short sequence motif" description="GXSXG" evidence="6">
    <location>
        <begin position="342"/>
        <end position="346"/>
    </location>
</feature>
<comment type="caution">
    <text evidence="6">Lacks conserved residue(s) required for the propagation of feature annotation.</text>
</comment>
<organism evidence="10 11">
    <name type="scientific">Ramularia collo-cygni</name>
    <dbReference type="NCBI Taxonomy" id="112498"/>
    <lineage>
        <taxon>Eukaryota</taxon>
        <taxon>Fungi</taxon>
        <taxon>Dikarya</taxon>
        <taxon>Ascomycota</taxon>
        <taxon>Pezizomycotina</taxon>
        <taxon>Dothideomycetes</taxon>
        <taxon>Dothideomycetidae</taxon>
        <taxon>Mycosphaerellales</taxon>
        <taxon>Mycosphaerellaceae</taxon>
        <taxon>Ramularia</taxon>
    </lineage>
</organism>
<dbReference type="InterPro" id="IPR016035">
    <property type="entry name" value="Acyl_Trfase/lysoPLipase"/>
</dbReference>
<keyword evidence="4 6" id="KW-0442">Lipid degradation</keyword>
<comment type="function">
    <text evidence="1">Probable lipid hydrolase.</text>
</comment>
<dbReference type="EC" id="3.1.1.-" evidence="7"/>
<dbReference type="PANTHER" id="PTHR14226:SF66">
    <property type="entry name" value="TRIACYLGLYCEROL LIPASE PTL2"/>
    <property type="match status" value="1"/>
</dbReference>
<dbReference type="OrthoDB" id="15478at2759"/>
<feature type="compositionally biased region" description="Acidic residues" evidence="8">
    <location>
        <begin position="767"/>
        <end position="790"/>
    </location>
</feature>
<dbReference type="InterPro" id="IPR002641">
    <property type="entry name" value="PNPLA_dom"/>
</dbReference>
<comment type="similarity">
    <text evidence="2 7">Belongs to the PLPL family.</text>
</comment>
<feature type="compositionally biased region" description="Basic residues" evidence="8">
    <location>
        <begin position="92"/>
        <end position="103"/>
    </location>
</feature>
<dbReference type="InterPro" id="IPR050301">
    <property type="entry name" value="NTE"/>
</dbReference>
<gene>
    <name evidence="10" type="ORF">RCC_02659</name>
</gene>